<accession>A0AAW3HFC7</accession>
<evidence type="ECO:0000313" key="2">
    <source>
        <dbReference type="Proteomes" id="UP000033354"/>
    </source>
</evidence>
<dbReference type="Pfam" id="PF04393">
    <property type="entry name" value="DUF535"/>
    <property type="match status" value="1"/>
</dbReference>
<dbReference type="InterPro" id="IPR007488">
    <property type="entry name" value="DUF535"/>
</dbReference>
<keyword evidence="2" id="KW-1185">Reference proteome</keyword>
<evidence type="ECO:0000313" key="1">
    <source>
        <dbReference type="EMBL" id="KJX34860.1"/>
    </source>
</evidence>
<dbReference type="GeneID" id="63142881"/>
<comment type="caution">
    <text evidence="1">The sequence shown here is derived from an EMBL/GenBank/DDBJ whole genome shotgun (WGS) entry which is preliminary data.</text>
</comment>
<sequence>MSNTHLHNDVFYPHRTNIISELVNGKRVPGPIWRKREYRLKFLLRSLLFWSSTRRMLEALSGRGDFDKLLASQITLPSKTHRQYLMRGLTANDRADAIVNHYYWIDSLKESALAQALTSPLEQTIAQFHAKDGVIFTVNASSAGKAEREGESTLWLHDSENTLLASLTFSVARSNGQPVMVIGGLQGPRRSVSRDVIKQATRACHGLFPKRVLMEVLFQLAAQSSVRAIFAVSDEGHVFRALRYRLSKGRHFHASYDEFWGSLDGKKLSAFCWQLPLQMERKSLEEIASKKRAEYRRRFELLDEIEASVKSHFQTPRALF</sequence>
<dbReference type="Proteomes" id="UP000033354">
    <property type="component" value="Unassembled WGS sequence"/>
</dbReference>
<dbReference type="PANTHER" id="PTHR38785:SF1">
    <property type="entry name" value="HOMOLOG OF VIRK"/>
    <property type="match status" value="1"/>
</dbReference>
<dbReference type="RefSeq" id="WP_032641270.1">
    <property type="nucleotide sequence ID" value="NZ_CP043318.1"/>
</dbReference>
<proteinExistence type="predicted"/>
<gene>
    <name evidence="1" type="ORF">SG71_15515</name>
</gene>
<dbReference type="AlphaFoldDB" id="A0AAW3HFC7"/>
<reference evidence="1 2" key="1">
    <citation type="submission" date="2015-02" db="EMBL/GenBank/DDBJ databases">
        <authorList>
            <person name="Adams M."/>
            <person name="Sutton G."/>
            <person name="Nelson K."/>
            <person name="Bonomo R."/>
            <person name="McCorrison J."/>
            <person name="Sanka R."/>
            <person name="Brinkac L."/>
            <person name="Nierman W."/>
        </authorList>
    </citation>
    <scope>NUCLEOTIDE SEQUENCE [LARGE SCALE GENOMIC DNA]</scope>
    <source>
        <strain evidence="1 2">CIDEIMsCOL9</strain>
    </source>
</reference>
<dbReference type="PANTHER" id="PTHR38785">
    <property type="entry name" value="HOMOLOG OF VIRK"/>
    <property type="match status" value="1"/>
</dbReference>
<organism evidence="1 2">
    <name type="scientific">Enterobacter chengduensis</name>
    <dbReference type="NCBI Taxonomy" id="2494701"/>
    <lineage>
        <taxon>Bacteria</taxon>
        <taxon>Pseudomonadati</taxon>
        <taxon>Pseudomonadota</taxon>
        <taxon>Gammaproteobacteria</taxon>
        <taxon>Enterobacterales</taxon>
        <taxon>Enterobacteriaceae</taxon>
        <taxon>Enterobacter</taxon>
        <taxon>Enterobacter cloacae complex</taxon>
    </lineage>
</organism>
<protein>
    <submittedName>
        <fullName evidence="1">Virulence factor VirK</fullName>
    </submittedName>
</protein>
<dbReference type="EMBL" id="JZKT01000024">
    <property type="protein sequence ID" value="KJX34860.1"/>
    <property type="molecule type" value="Genomic_DNA"/>
</dbReference>
<dbReference type="GO" id="GO:0006974">
    <property type="term" value="P:DNA damage response"/>
    <property type="evidence" value="ECO:0007669"/>
    <property type="project" value="TreeGrafter"/>
</dbReference>
<name>A0AAW3HFC7_9ENTR</name>